<evidence type="ECO:0000313" key="1">
    <source>
        <dbReference type="EMBL" id="KRL99756.1"/>
    </source>
</evidence>
<dbReference type="GeneID" id="98307544"/>
<dbReference type="PATRIC" id="fig|1423801.4.peg.75"/>
<proteinExistence type="predicted"/>
<comment type="caution">
    <text evidence="1">The sequence shown here is derived from an EMBL/GenBank/DDBJ whole genome shotgun (WGS) entry which is preliminary data.</text>
</comment>
<dbReference type="Proteomes" id="UP000051166">
    <property type="component" value="Unassembled WGS sequence"/>
</dbReference>
<gene>
    <name evidence="1" type="ORF">FD50_GL000076</name>
</gene>
<dbReference type="EMBL" id="AZFQ01000023">
    <property type="protein sequence ID" value="KRL99756.1"/>
    <property type="molecule type" value="Genomic_DNA"/>
</dbReference>
<protein>
    <submittedName>
        <fullName evidence="1">Uncharacterized protein</fullName>
    </submittedName>
</protein>
<dbReference type="RefSeq" id="WP_054756614.1">
    <property type="nucleotide sequence ID" value="NZ_AZFQ01000023.1"/>
</dbReference>
<evidence type="ECO:0000313" key="2">
    <source>
        <dbReference type="Proteomes" id="UP000051166"/>
    </source>
</evidence>
<reference evidence="1 2" key="1">
    <citation type="journal article" date="2015" name="Genome Announc.">
        <title>Expanding the biotechnology potential of lactobacilli through comparative genomics of 213 strains and associated genera.</title>
        <authorList>
            <person name="Sun Z."/>
            <person name="Harris H.M."/>
            <person name="McCann A."/>
            <person name="Guo C."/>
            <person name="Argimon S."/>
            <person name="Zhang W."/>
            <person name="Yang X."/>
            <person name="Jeffery I.B."/>
            <person name="Cooney J.C."/>
            <person name="Kagawa T.F."/>
            <person name="Liu W."/>
            <person name="Song Y."/>
            <person name="Salvetti E."/>
            <person name="Wrobel A."/>
            <person name="Rasinkangas P."/>
            <person name="Parkhill J."/>
            <person name="Rea M.C."/>
            <person name="O'Sullivan O."/>
            <person name="Ritari J."/>
            <person name="Douillard F.P."/>
            <person name="Paul Ross R."/>
            <person name="Yang R."/>
            <person name="Briner A.E."/>
            <person name="Felis G.E."/>
            <person name="de Vos W.M."/>
            <person name="Barrangou R."/>
            <person name="Klaenhammer T.R."/>
            <person name="Caufield P.W."/>
            <person name="Cui Y."/>
            <person name="Zhang H."/>
            <person name="O'Toole P.W."/>
        </authorList>
    </citation>
    <scope>NUCLEOTIDE SEQUENCE [LARGE SCALE GENOMIC DNA]</scope>
    <source>
        <strain evidence="1 2">DSM 16230</strain>
    </source>
</reference>
<keyword evidence="2" id="KW-1185">Reference proteome</keyword>
<dbReference type="STRING" id="1423801.FD50_GL000076"/>
<name>A0A0R1V2D3_9LACO</name>
<accession>A0A0R1V2D3</accession>
<organism evidence="1 2">
    <name type="scientific">Liquorilactobacillus satsumensis DSM 16230 = JCM 12392</name>
    <dbReference type="NCBI Taxonomy" id="1423801"/>
    <lineage>
        <taxon>Bacteria</taxon>
        <taxon>Bacillati</taxon>
        <taxon>Bacillota</taxon>
        <taxon>Bacilli</taxon>
        <taxon>Lactobacillales</taxon>
        <taxon>Lactobacillaceae</taxon>
        <taxon>Liquorilactobacillus</taxon>
    </lineage>
</organism>
<sequence>MDKQLKNDGRKEELMQELGAYYPYVSTKVMECALDIVNEVGKTQVDQVELQLENLKNKQALRLLK</sequence>
<dbReference type="AlphaFoldDB" id="A0A0R1V2D3"/>